<evidence type="ECO:0000313" key="1">
    <source>
        <dbReference type="EMBL" id="EQC39179.1"/>
    </source>
</evidence>
<sequence>MGLLAWTPTILPPQGQPTLGVNYLQASQASVVVTVAMDPPIEIELHQDMAVGVGGVLWNCGRALIQVLCRCPEYVRSCRVLELGSGTGGVGLAAAHLKPTTLLLTDLASIVPLTLRNTKAAVAASAPVEKLWSKQALCVGVYQWGTKPPHAGPWDTILCADCLYDEAVFTDFTATLHDVVGPPTTVLLAYKQRLPEREMALLECLAETFEIAVYTNDDDLPWNYENDMVYVLVLRRKLNSTG</sequence>
<dbReference type="PANTHER" id="PTHR14614">
    <property type="entry name" value="HEPATOCELLULAR CARCINOMA-ASSOCIATED ANTIGEN"/>
    <property type="match status" value="1"/>
</dbReference>
<dbReference type="InterPro" id="IPR019410">
    <property type="entry name" value="Methyltransf_16"/>
</dbReference>
<accession>T0QM69</accession>
<dbReference type="Gene3D" id="3.40.50.150">
    <property type="entry name" value="Vaccinia Virus protein VP39"/>
    <property type="match status" value="1"/>
</dbReference>
<dbReference type="EMBL" id="JH767139">
    <property type="protein sequence ID" value="EQC39179.1"/>
    <property type="molecule type" value="Genomic_DNA"/>
</dbReference>
<keyword evidence="2" id="KW-1185">Reference proteome</keyword>
<dbReference type="InterPro" id="IPR029063">
    <property type="entry name" value="SAM-dependent_MTases_sf"/>
</dbReference>
<organism evidence="1 2">
    <name type="scientific">Saprolegnia diclina (strain VS20)</name>
    <dbReference type="NCBI Taxonomy" id="1156394"/>
    <lineage>
        <taxon>Eukaryota</taxon>
        <taxon>Sar</taxon>
        <taxon>Stramenopiles</taxon>
        <taxon>Oomycota</taxon>
        <taxon>Saprolegniomycetes</taxon>
        <taxon>Saprolegniales</taxon>
        <taxon>Saprolegniaceae</taxon>
        <taxon>Saprolegnia</taxon>
    </lineage>
</organism>
<name>T0QM69_SAPDV</name>
<dbReference type="InParanoid" id="T0QM69"/>
<gene>
    <name evidence="1" type="ORF">SDRG_03385</name>
</gene>
<dbReference type="Proteomes" id="UP000030762">
    <property type="component" value="Unassembled WGS sequence"/>
</dbReference>
<dbReference type="OrthoDB" id="407325at2759"/>
<protein>
    <submittedName>
        <fullName evidence="1">Uncharacterized protein</fullName>
    </submittedName>
</protein>
<dbReference type="GeneID" id="19944112"/>
<dbReference type="SUPFAM" id="SSF53335">
    <property type="entry name" value="S-adenosyl-L-methionine-dependent methyltransferases"/>
    <property type="match status" value="1"/>
</dbReference>
<reference evidence="1 2" key="1">
    <citation type="submission" date="2012-04" db="EMBL/GenBank/DDBJ databases">
        <title>The Genome Sequence of Saprolegnia declina VS20.</title>
        <authorList>
            <consortium name="The Broad Institute Genome Sequencing Platform"/>
            <person name="Russ C."/>
            <person name="Nusbaum C."/>
            <person name="Tyler B."/>
            <person name="van West P."/>
            <person name="Dieguez-Uribeondo J."/>
            <person name="de Bruijn I."/>
            <person name="Tripathy S."/>
            <person name="Jiang R."/>
            <person name="Young S.K."/>
            <person name="Zeng Q."/>
            <person name="Gargeya S."/>
            <person name="Fitzgerald M."/>
            <person name="Haas B."/>
            <person name="Abouelleil A."/>
            <person name="Alvarado L."/>
            <person name="Arachchi H.M."/>
            <person name="Berlin A."/>
            <person name="Chapman S.B."/>
            <person name="Goldberg J."/>
            <person name="Griggs A."/>
            <person name="Gujja S."/>
            <person name="Hansen M."/>
            <person name="Howarth C."/>
            <person name="Imamovic A."/>
            <person name="Larimer J."/>
            <person name="McCowen C."/>
            <person name="Montmayeur A."/>
            <person name="Murphy C."/>
            <person name="Neiman D."/>
            <person name="Pearson M."/>
            <person name="Priest M."/>
            <person name="Roberts A."/>
            <person name="Saif S."/>
            <person name="Shea T."/>
            <person name="Sisk P."/>
            <person name="Sykes S."/>
            <person name="Wortman J."/>
            <person name="Nusbaum C."/>
            <person name="Birren B."/>
        </authorList>
    </citation>
    <scope>NUCLEOTIDE SEQUENCE [LARGE SCALE GENOMIC DNA]</scope>
    <source>
        <strain evidence="1 2">VS20</strain>
    </source>
</reference>
<proteinExistence type="predicted"/>
<dbReference type="eggNOG" id="KOG2793">
    <property type="taxonomic scope" value="Eukaryota"/>
</dbReference>
<dbReference type="AlphaFoldDB" id="T0QM69"/>
<dbReference type="OMA" id="NYENDMV"/>
<dbReference type="RefSeq" id="XP_008607240.1">
    <property type="nucleotide sequence ID" value="XM_008609018.1"/>
</dbReference>
<dbReference type="Pfam" id="PF10294">
    <property type="entry name" value="Methyltransf_16"/>
    <property type="match status" value="1"/>
</dbReference>
<dbReference type="VEuPathDB" id="FungiDB:SDRG_03385"/>
<dbReference type="STRING" id="1156394.T0QM69"/>
<evidence type="ECO:0000313" key="2">
    <source>
        <dbReference type="Proteomes" id="UP000030762"/>
    </source>
</evidence>